<evidence type="ECO:0000256" key="7">
    <source>
        <dbReference type="ARBA" id="ARBA00022946"/>
    </source>
</evidence>
<comment type="similarity">
    <text evidence="3">Belongs to the RETICULATA family.</text>
</comment>
<feature type="transmembrane region" description="Helical" evidence="10">
    <location>
        <begin position="113"/>
        <end position="133"/>
    </location>
</feature>
<accession>L1JG34</accession>
<sequence>MLLAREREKPFGHGATLLRLRGGIVQESIPQSLAAAVKRGEVAGEVVGRYAAALAKLPHNFRWILRFEIIWRRMLADEDLFLKMSTEALMGCSMQAVAEIQQRGGAFLQQLDLVSADLFIVMIQCLACVVYAAPVVQTHDEDRGALGRFLSGCPSSVFGKRPNQDAPPFSALQRLFAYLKPMPALFIIGSGASVCGYVYSSLLLQLRFFLSTLKKMVRSRIRFSGQKGKTSYR</sequence>
<dbReference type="EMBL" id="JH992991">
    <property type="protein sequence ID" value="EKX47060.1"/>
    <property type="molecule type" value="Genomic_DNA"/>
</dbReference>
<evidence type="ECO:0000256" key="3">
    <source>
        <dbReference type="ARBA" id="ARBA00010793"/>
    </source>
</evidence>
<evidence type="ECO:0000256" key="4">
    <source>
        <dbReference type="ARBA" id="ARBA00022528"/>
    </source>
</evidence>
<feature type="transmembrane region" description="Helical" evidence="10">
    <location>
        <begin position="184"/>
        <end position="210"/>
    </location>
</feature>
<evidence type="ECO:0000256" key="6">
    <source>
        <dbReference type="ARBA" id="ARBA00022692"/>
    </source>
</evidence>
<evidence type="ECO:0000256" key="8">
    <source>
        <dbReference type="ARBA" id="ARBA00022989"/>
    </source>
</evidence>
<dbReference type="KEGG" id="gtt:GUITHDRAFT_106975"/>
<dbReference type="PaxDb" id="55529-EKX47060"/>
<dbReference type="InterPro" id="IPR021825">
    <property type="entry name" value="RETICULATA-related"/>
</dbReference>
<proteinExistence type="inferred from homology"/>
<keyword evidence="13" id="KW-1185">Reference proteome</keyword>
<reference evidence="11 13" key="1">
    <citation type="journal article" date="2012" name="Nature">
        <title>Algal genomes reveal evolutionary mosaicism and the fate of nucleomorphs.</title>
        <authorList>
            <consortium name="DOE Joint Genome Institute"/>
            <person name="Curtis B.A."/>
            <person name="Tanifuji G."/>
            <person name="Burki F."/>
            <person name="Gruber A."/>
            <person name="Irimia M."/>
            <person name="Maruyama S."/>
            <person name="Arias M.C."/>
            <person name="Ball S.G."/>
            <person name="Gile G.H."/>
            <person name="Hirakawa Y."/>
            <person name="Hopkins J.F."/>
            <person name="Kuo A."/>
            <person name="Rensing S.A."/>
            <person name="Schmutz J."/>
            <person name="Symeonidi A."/>
            <person name="Elias M."/>
            <person name="Eveleigh R.J."/>
            <person name="Herman E.K."/>
            <person name="Klute M.J."/>
            <person name="Nakayama T."/>
            <person name="Obornik M."/>
            <person name="Reyes-Prieto A."/>
            <person name="Armbrust E.V."/>
            <person name="Aves S.J."/>
            <person name="Beiko R.G."/>
            <person name="Coutinho P."/>
            <person name="Dacks J.B."/>
            <person name="Durnford D.G."/>
            <person name="Fast N.M."/>
            <person name="Green B.R."/>
            <person name="Grisdale C.J."/>
            <person name="Hempel F."/>
            <person name="Henrissat B."/>
            <person name="Hoppner M.P."/>
            <person name="Ishida K."/>
            <person name="Kim E."/>
            <person name="Koreny L."/>
            <person name="Kroth P.G."/>
            <person name="Liu Y."/>
            <person name="Malik S.B."/>
            <person name="Maier U.G."/>
            <person name="McRose D."/>
            <person name="Mock T."/>
            <person name="Neilson J.A."/>
            <person name="Onodera N.T."/>
            <person name="Poole A.M."/>
            <person name="Pritham E.J."/>
            <person name="Richards T.A."/>
            <person name="Rocap G."/>
            <person name="Roy S.W."/>
            <person name="Sarai C."/>
            <person name="Schaack S."/>
            <person name="Shirato S."/>
            <person name="Slamovits C.H."/>
            <person name="Spencer D.F."/>
            <person name="Suzuki S."/>
            <person name="Worden A.Z."/>
            <person name="Zauner S."/>
            <person name="Barry K."/>
            <person name="Bell C."/>
            <person name="Bharti A.K."/>
            <person name="Crow J.A."/>
            <person name="Grimwood J."/>
            <person name="Kramer R."/>
            <person name="Lindquist E."/>
            <person name="Lucas S."/>
            <person name="Salamov A."/>
            <person name="McFadden G.I."/>
            <person name="Lane C.E."/>
            <person name="Keeling P.J."/>
            <person name="Gray M.W."/>
            <person name="Grigoriev I.V."/>
            <person name="Archibald J.M."/>
        </authorList>
    </citation>
    <scope>NUCLEOTIDE SEQUENCE</scope>
    <source>
        <strain evidence="11 13">CCMP2712</strain>
    </source>
</reference>
<keyword evidence="6 10" id="KW-0812">Transmembrane</keyword>
<dbReference type="PANTHER" id="PTHR31620:SF8">
    <property type="entry name" value="PROTEIN RETICULATA-RELATED 4, CHLOROPLASTIC-LIKE"/>
    <property type="match status" value="1"/>
</dbReference>
<evidence type="ECO:0000256" key="10">
    <source>
        <dbReference type="SAM" id="Phobius"/>
    </source>
</evidence>
<dbReference type="Proteomes" id="UP000011087">
    <property type="component" value="Unassembled WGS sequence"/>
</dbReference>
<dbReference type="GeneID" id="17303836"/>
<evidence type="ECO:0000313" key="12">
    <source>
        <dbReference type="EnsemblProtists" id="EKX47060"/>
    </source>
</evidence>
<protein>
    <submittedName>
        <fullName evidence="11 12">Uncharacterized protein</fullName>
    </submittedName>
</protein>
<evidence type="ECO:0000313" key="13">
    <source>
        <dbReference type="Proteomes" id="UP000011087"/>
    </source>
</evidence>
<reference evidence="13" key="2">
    <citation type="submission" date="2012-11" db="EMBL/GenBank/DDBJ databases">
        <authorList>
            <person name="Kuo A."/>
            <person name="Curtis B.A."/>
            <person name="Tanifuji G."/>
            <person name="Burki F."/>
            <person name="Gruber A."/>
            <person name="Irimia M."/>
            <person name="Maruyama S."/>
            <person name="Arias M.C."/>
            <person name="Ball S.G."/>
            <person name="Gile G.H."/>
            <person name="Hirakawa Y."/>
            <person name="Hopkins J.F."/>
            <person name="Rensing S.A."/>
            <person name="Schmutz J."/>
            <person name="Symeonidi A."/>
            <person name="Elias M."/>
            <person name="Eveleigh R.J."/>
            <person name="Herman E.K."/>
            <person name="Klute M.J."/>
            <person name="Nakayama T."/>
            <person name="Obornik M."/>
            <person name="Reyes-Prieto A."/>
            <person name="Armbrust E.V."/>
            <person name="Aves S.J."/>
            <person name="Beiko R.G."/>
            <person name="Coutinho P."/>
            <person name="Dacks J.B."/>
            <person name="Durnford D.G."/>
            <person name="Fast N.M."/>
            <person name="Green B.R."/>
            <person name="Grisdale C."/>
            <person name="Hempe F."/>
            <person name="Henrissat B."/>
            <person name="Hoppner M.P."/>
            <person name="Ishida K.-I."/>
            <person name="Kim E."/>
            <person name="Koreny L."/>
            <person name="Kroth P.G."/>
            <person name="Liu Y."/>
            <person name="Malik S.-B."/>
            <person name="Maier U.G."/>
            <person name="McRose D."/>
            <person name="Mock T."/>
            <person name="Neilson J.A."/>
            <person name="Onodera N.T."/>
            <person name="Poole A.M."/>
            <person name="Pritham E.J."/>
            <person name="Richards T.A."/>
            <person name="Rocap G."/>
            <person name="Roy S.W."/>
            <person name="Sarai C."/>
            <person name="Schaack S."/>
            <person name="Shirato S."/>
            <person name="Slamovits C.H."/>
            <person name="Spencer D.F."/>
            <person name="Suzuki S."/>
            <person name="Worden A.Z."/>
            <person name="Zauner S."/>
            <person name="Barry K."/>
            <person name="Bell C."/>
            <person name="Bharti A.K."/>
            <person name="Crow J.A."/>
            <person name="Grimwood J."/>
            <person name="Kramer R."/>
            <person name="Lindquist E."/>
            <person name="Lucas S."/>
            <person name="Salamov A."/>
            <person name="McFadden G.I."/>
            <person name="Lane C.E."/>
            <person name="Keeling P.J."/>
            <person name="Gray M.W."/>
            <person name="Grigoriev I.V."/>
            <person name="Archibald J.M."/>
        </authorList>
    </citation>
    <scope>NUCLEOTIDE SEQUENCE</scope>
    <source>
        <strain evidence="13">CCMP2712</strain>
    </source>
</reference>
<evidence type="ECO:0000256" key="9">
    <source>
        <dbReference type="ARBA" id="ARBA00023136"/>
    </source>
</evidence>
<evidence type="ECO:0000256" key="2">
    <source>
        <dbReference type="ARBA" id="ARBA00004229"/>
    </source>
</evidence>
<dbReference type="HOGENOM" id="CLU_1191835_0_0_1"/>
<keyword evidence="7" id="KW-0809">Transit peptide</keyword>
<keyword evidence="9 10" id="KW-0472">Membrane</keyword>
<keyword evidence="4" id="KW-0150">Chloroplast</keyword>
<name>L1JG34_GUITC</name>
<reference evidence="12" key="3">
    <citation type="submission" date="2015-06" db="UniProtKB">
        <authorList>
            <consortium name="EnsemblProtists"/>
        </authorList>
    </citation>
    <scope>IDENTIFICATION</scope>
</reference>
<evidence type="ECO:0000256" key="5">
    <source>
        <dbReference type="ARBA" id="ARBA00022640"/>
    </source>
</evidence>
<dbReference type="AlphaFoldDB" id="L1JG34"/>
<dbReference type="RefSeq" id="XP_005834040.1">
    <property type="nucleotide sequence ID" value="XM_005833983.1"/>
</dbReference>
<dbReference type="GO" id="GO:0009507">
    <property type="term" value="C:chloroplast"/>
    <property type="evidence" value="ECO:0007669"/>
    <property type="project" value="UniProtKB-SubCell"/>
</dbReference>
<dbReference type="Pfam" id="PF11891">
    <property type="entry name" value="RETICULATA-like"/>
    <property type="match status" value="1"/>
</dbReference>
<gene>
    <name evidence="11" type="ORF">GUITHDRAFT_106975</name>
</gene>
<keyword evidence="5" id="KW-0934">Plastid</keyword>
<keyword evidence="8 10" id="KW-1133">Transmembrane helix</keyword>
<dbReference type="PANTHER" id="PTHR31620">
    <property type="entry name" value="PROTEIN RETICULATA-RELATED 2, CHLOROPLASTIC-RELATED"/>
    <property type="match status" value="1"/>
</dbReference>
<evidence type="ECO:0000313" key="11">
    <source>
        <dbReference type="EMBL" id="EKX47060.1"/>
    </source>
</evidence>
<dbReference type="EnsemblProtists" id="EKX47060">
    <property type="protein sequence ID" value="EKX47060"/>
    <property type="gene ID" value="GUITHDRAFT_106975"/>
</dbReference>
<comment type="subcellular location">
    <subcellularLocation>
        <location evidence="1">Membrane</location>
        <topology evidence="1">Multi-pass membrane protein</topology>
    </subcellularLocation>
    <subcellularLocation>
        <location evidence="2">Plastid</location>
        <location evidence="2">Chloroplast</location>
    </subcellularLocation>
</comment>
<evidence type="ECO:0000256" key="1">
    <source>
        <dbReference type="ARBA" id="ARBA00004141"/>
    </source>
</evidence>
<dbReference type="GO" id="GO:0016020">
    <property type="term" value="C:membrane"/>
    <property type="evidence" value="ECO:0007669"/>
    <property type="project" value="UniProtKB-SubCell"/>
</dbReference>
<organism evidence="11">
    <name type="scientific">Guillardia theta (strain CCMP2712)</name>
    <name type="common">Cryptophyte</name>
    <dbReference type="NCBI Taxonomy" id="905079"/>
    <lineage>
        <taxon>Eukaryota</taxon>
        <taxon>Cryptophyceae</taxon>
        <taxon>Pyrenomonadales</taxon>
        <taxon>Geminigeraceae</taxon>
        <taxon>Guillardia</taxon>
    </lineage>
</organism>